<dbReference type="Pfam" id="PF01841">
    <property type="entry name" value="Transglut_core"/>
    <property type="match status" value="1"/>
</dbReference>
<evidence type="ECO:0000256" key="1">
    <source>
        <dbReference type="SAM" id="MobiDB-lite"/>
    </source>
</evidence>
<evidence type="ECO:0000313" key="3">
    <source>
        <dbReference type="EMBL" id="MBL0395154.1"/>
    </source>
</evidence>
<name>A0A936Z504_9BURK</name>
<dbReference type="InterPro" id="IPR002931">
    <property type="entry name" value="Transglutaminase-like"/>
</dbReference>
<dbReference type="Pfam" id="PF21295">
    <property type="entry name" value="Bact_transglu_N_2"/>
    <property type="match status" value="1"/>
</dbReference>
<sequence length="331" mass="35558">MSAVPLRLRYEVELRYEVQASGADFIFNVQAARTPQQTVVEEGLFVSQHLPLQGYTEPATAGRFLRLRACTGELTLRYHATVDVTHRTDDPGGIAETWVPNLPGPVLPYLYPSRYCESDVLNAFAMREFGSLWQGYSRVQAICDWVQRHVAFVSGSSIGTTSAAQTLQQRQGVCRDFAHLMIALCRGVNIPARFTTGLDYGADPALGPTDFHAYVEAFLGGRWYMFDPSGTAIPMGFVRLTSGRDAADSAYASIFGNVLPTTQRMEIVALAGSDGVLREPVRTSQALSTDAGGLQSGWTPASTSAAASSAAAGGSGAWTGDCVSPKKEKAS</sequence>
<gene>
    <name evidence="3" type="ORF">JJ685_28745</name>
</gene>
<dbReference type="Gene3D" id="2.60.40.2250">
    <property type="match status" value="1"/>
</dbReference>
<dbReference type="SUPFAM" id="SSF54001">
    <property type="entry name" value="Cysteine proteinases"/>
    <property type="match status" value="1"/>
</dbReference>
<comment type="caution">
    <text evidence="3">The sequence shown here is derived from an EMBL/GenBank/DDBJ whole genome shotgun (WGS) entry which is preliminary data.</text>
</comment>
<proteinExistence type="predicted"/>
<accession>A0A936Z504</accession>
<dbReference type="EMBL" id="JAEQNE010000012">
    <property type="protein sequence ID" value="MBL0395154.1"/>
    <property type="molecule type" value="Genomic_DNA"/>
</dbReference>
<dbReference type="Proteomes" id="UP000599109">
    <property type="component" value="Unassembled WGS sequence"/>
</dbReference>
<dbReference type="InterPro" id="IPR048930">
    <property type="entry name" value="Bact_transglu_N_2"/>
</dbReference>
<dbReference type="AlphaFoldDB" id="A0A936Z504"/>
<feature type="region of interest" description="Disordered" evidence="1">
    <location>
        <begin position="309"/>
        <end position="331"/>
    </location>
</feature>
<keyword evidence="4" id="KW-1185">Reference proteome</keyword>
<dbReference type="Gene3D" id="3.10.620.30">
    <property type="match status" value="1"/>
</dbReference>
<evidence type="ECO:0000259" key="2">
    <source>
        <dbReference type="SMART" id="SM00460"/>
    </source>
</evidence>
<protein>
    <submittedName>
        <fullName evidence="3">Transglutaminase family protein</fullName>
    </submittedName>
</protein>
<organism evidence="3 4">
    <name type="scientific">Ramlibacter monticola</name>
    <dbReference type="NCBI Taxonomy" id="1926872"/>
    <lineage>
        <taxon>Bacteria</taxon>
        <taxon>Pseudomonadati</taxon>
        <taxon>Pseudomonadota</taxon>
        <taxon>Betaproteobacteria</taxon>
        <taxon>Burkholderiales</taxon>
        <taxon>Comamonadaceae</taxon>
        <taxon>Ramlibacter</taxon>
    </lineage>
</organism>
<dbReference type="PANTHER" id="PTHR33490:SF12">
    <property type="entry name" value="BLL5557 PROTEIN"/>
    <property type="match status" value="1"/>
</dbReference>
<dbReference type="InterPro" id="IPR038765">
    <property type="entry name" value="Papain-like_cys_pep_sf"/>
</dbReference>
<reference evidence="3 4" key="1">
    <citation type="journal article" date="2017" name="Int. J. Syst. Evol. Microbiol.">
        <title>Ramlibacter monticola sp. nov., isolated from forest soil.</title>
        <authorList>
            <person name="Chaudhary D.K."/>
            <person name="Kim J."/>
        </authorList>
    </citation>
    <scope>NUCLEOTIDE SEQUENCE [LARGE SCALE GENOMIC DNA]</scope>
    <source>
        <strain evidence="3 4">KACC 19175</strain>
    </source>
</reference>
<dbReference type="SMART" id="SM00460">
    <property type="entry name" value="TGc"/>
    <property type="match status" value="1"/>
</dbReference>
<evidence type="ECO:0000313" key="4">
    <source>
        <dbReference type="Proteomes" id="UP000599109"/>
    </source>
</evidence>
<feature type="domain" description="Transglutaminase-like" evidence="2">
    <location>
        <begin position="166"/>
        <end position="230"/>
    </location>
</feature>
<dbReference type="PANTHER" id="PTHR33490">
    <property type="entry name" value="BLR5614 PROTEIN-RELATED"/>
    <property type="match status" value="1"/>
</dbReference>